<dbReference type="InterPro" id="IPR006342">
    <property type="entry name" value="FkbM_mtfrase"/>
</dbReference>
<sequence length="260" mass="29953">MNINSYITDELPIKKILHELYKESGPNIIFDIGACEAEDSIRYSLLFPKSKIYSFEPLTSNYETGLKNIESYCRNNIELIQLALYSSKGSAQFHVSSGNPEDNKNTTWDYGNKSSSILKPNVDLNPHGWLKFSHDIVVETDTLRNFCSERNIIDIDFIHMDVQGAEIEVLLGAGHFIKRVKAVWLEAEKIPLYIDQPLVGEVEEFMYKNNFFKLLDTVGKVSGDQFYINKDYFSVFNFQLLKFIIIDRAKNLYHNILGLK</sequence>
<dbReference type="GO" id="GO:0032259">
    <property type="term" value="P:methylation"/>
    <property type="evidence" value="ECO:0007669"/>
    <property type="project" value="UniProtKB-KW"/>
</dbReference>
<dbReference type="Pfam" id="PF05050">
    <property type="entry name" value="Methyltransf_21"/>
    <property type="match status" value="1"/>
</dbReference>
<dbReference type="Proteomes" id="UP000219452">
    <property type="component" value="Unassembled WGS sequence"/>
</dbReference>
<keyword evidence="3" id="KW-1185">Reference proteome</keyword>
<dbReference type="GO" id="GO:0008171">
    <property type="term" value="F:O-methyltransferase activity"/>
    <property type="evidence" value="ECO:0007669"/>
    <property type="project" value="TreeGrafter"/>
</dbReference>
<dbReference type="NCBIfam" id="TIGR01444">
    <property type="entry name" value="fkbM_fam"/>
    <property type="match status" value="1"/>
</dbReference>
<keyword evidence="2" id="KW-0489">Methyltransferase</keyword>
<evidence type="ECO:0000313" key="2">
    <source>
        <dbReference type="EMBL" id="SOD81231.1"/>
    </source>
</evidence>
<organism evidence="2 3">
    <name type="scientific">Spirosoma fluviale</name>
    <dbReference type="NCBI Taxonomy" id="1597977"/>
    <lineage>
        <taxon>Bacteria</taxon>
        <taxon>Pseudomonadati</taxon>
        <taxon>Bacteroidota</taxon>
        <taxon>Cytophagia</taxon>
        <taxon>Cytophagales</taxon>
        <taxon>Cytophagaceae</taxon>
        <taxon>Spirosoma</taxon>
    </lineage>
</organism>
<proteinExistence type="predicted"/>
<feature type="domain" description="Methyltransferase FkbM" evidence="1">
    <location>
        <begin position="31"/>
        <end position="211"/>
    </location>
</feature>
<evidence type="ECO:0000313" key="3">
    <source>
        <dbReference type="Proteomes" id="UP000219452"/>
    </source>
</evidence>
<name>A0A286FDA8_9BACT</name>
<dbReference type="AlphaFoldDB" id="A0A286FDA8"/>
<reference evidence="3" key="1">
    <citation type="submission" date="2017-09" db="EMBL/GenBank/DDBJ databases">
        <authorList>
            <person name="Varghese N."/>
            <person name="Submissions S."/>
        </authorList>
    </citation>
    <scope>NUCLEOTIDE SEQUENCE [LARGE SCALE GENOMIC DNA]</scope>
    <source>
        <strain evidence="3">DSM 29961</strain>
    </source>
</reference>
<dbReference type="InterPro" id="IPR053188">
    <property type="entry name" value="FkbM_Methyltransferase"/>
</dbReference>
<gene>
    <name evidence="2" type="ORF">SAMN06269250_1719</name>
</gene>
<protein>
    <submittedName>
        <fullName evidence="2">Methyltransferase, FkbM family</fullName>
    </submittedName>
</protein>
<keyword evidence="2" id="KW-0808">Transferase</keyword>
<dbReference type="SUPFAM" id="SSF53335">
    <property type="entry name" value="S-adenosyl-L-methionine-dependent methyltransferases"/>
    <property type="match status" value="1"/>
</dbReference>
<accession>A0A286FDA8</accession>
<dbReference type="Gene3D" id="3.40.50.150">
    <property type="entry name" value="Vaccinia Virus protein VP39"/>
    <property type="match status" value="1"/>
</dbReference>
<evidence type="ECO:0000259" key="1">
    <source>
        <dbReference type="Pfam" id="PF05050"/>
    </source>
</evidence>
<dbReference type="EMBL" id="OCNH01000001">
    <property type="protein sequence ID" value="SOD81231.1"/>
    <property type="molecule type" value="Genomic_DNA"/>
</dbReference>
<dbReference type="PANTHER" id="PTHR36973:SF4">
    <property type="entry name" value="NODULATION PROTEIN"/>
    <property type="match status" value="1"/>
</dbReference>
<dbReference type="InterPro" id="IPR029063">
    <property type="entry name" value="SAM-dependent_MTases_sf"/>
</dbReference>
<dbReference type="PANTHER" id="PTHR36973">
    <property type="entry name" value="SLL1456 PROTEIN-RELATED"/>
    <property type="match status" value="1"/>
</dbReference>